<dbReference type="Proteomes" id="UP000499080">
    <property type="component" value="Unassembled WGS sequence"/>
</dbReference>
<comment type="caution">
    <text evidence="1">The sequence shown here is derived from an EMBL/GenBank/DDBJ whole genome shotgun (WGS) entry which is preliminary data.</text>
</comment>
<dbReference type="AlphaFoldDB" id="A0A4Y2HM50"/>
<dbReference type="EMBL" id="BGPR01002027">
    <property type="protein sequence ID" value="GBM66461.1"/>
    <property type="molecule type" value="Genomic_DNA"/>
</dbReference>
<protein>
    <submittedName>
        <fullName evidence="1">Uncharacterized protein</fullName>
    </submittedName>
</protein>
<name>A0A4Y2HM50_ARAVE</name>
<keyword evidence="2" id="KW-1185">Reference proteome</keyword>
<dbReference type="OrthoDB" id="6784028at2759"/>
<gene>
    <name evidence="1" type="ORF">AVEN_146290_1</name>
</gene>
<evidence type="ECO:0000313" key="2">
    <source>
        <dbReference type="Proteomes" id="UP000499080"/>
    </source>
</evidence>
<evidence type="ECO:0000313" key="1">
    <source>
        <dbReference type="EMBL" id="GBM66461.1"/>
    </source>
</evidence>
<organism evidence="1 2">
    <name type="scientific">Araneus ventricosus</name>
    <name type="common">Orbweaver spider</name>
    <name type="synonym">Epeira ventricosa</name>
    <dbReference type="NCBI Taxonomy" id="182803"/>
    <lineage>
        <taxon>Eukaryota</taxon>
        <taxon>Metazoa</taxon>
        <taxon>Ecdysozoa</taxon>
        <taxon>Arthropoda</taxon>
        <taxon>Chelicerata</taxon>
        <taxon>Arachnida</taxon>
        <taxon>Araneae</taxon>
        <taxon>Araneomorphae</taxon>
        <taxon>Entelegynae</taxon>
        <taxon>Araneoidea</taxon>
        <taxon>Araneidae</taxon>
        <taxon>Araneus</taxon>
    </lineage>
</organism>
<sequence length="123" mass="14094">MYAQNSTCEVIEASFQQSVPCYPVNMTARVIFIPFESKALASYVPEKVEWITGECPALNGFEVTFTMSMDAKIAEEIEVLKRIKQAERKQEIGGLISFDFELKIKPWQLIGISWEFFEEQENG</sequence>
<reference evidence="1 2" key="1">
    <citation type="journal article" date="2019" name="Sci. Rep.">
        <title>Orb-weaving spider Araneus ventricosus genome elucidates the spidroin gene catalogue.</title>
        <authorList>
            <person name="Kono N."/>
            <person name="Nakamura H."/>
            <person name="Ohtoshi R."/>
            <person name="Moran D.A.P."/>
            <person name="Shinohara A."/>
            <person name="Yoshida Y."/>
            <person name="Fujiwara M."/>
            <person name="Mori M."/>
            <person name="Tomita M."/>
            <person name="Arakawa K."/>
        </authorList>
    </citation>
    <scope>NUCLEOTIDE SEQUENCE [LARGE SCALE GENOMIC DNA]</scope>
</reference>
<proteinExistence type="predicted"/>
<accession>A0A4Y2HM50</accession>